<sequence length="195" mass="22768">MNVYKLEHEYSRSHKFYGVRTTLTFHELNVLCAYLQLLHFELPRIDGAEDTIAEDNGAKLLKTIFNAESVYEEEKFSQTLDFHDNWNEYCGGRLGEYMHEIIQVARPDAYKKLLQNMIAECRDAISRYSEGKFWLENPDKWISDVESNIHRLHHLVEGDAVKPEWVWQTMGGASCTGRVYVRNDNQPDVPSSYDD</sequence>
<protein>
    <submittedName>
        <fullName evidence="1">Uncharacterized protein</fullName>
    </submittedName>
</protein>
<organism evidence="1 2">
    <name type="scientific">Salmonella enterica</name>
    <name type="common">Salmonella choleraesuis</name>
    <dbReference type="NCBI Taxonomy" id="28901"/>
    <lineage>
        <taxon>Bacteria</taxon>
        <taxon>Pseudomonadati</taxon>
        <taxon>Pseudomonadota</taxon>
        <taxon>Gammaproteobacteria</taxon>
        <taxon>Enterobacterales</taxon>
        <taxon>Enterobacteriaceae</taxon>
        <taxon>Salmonella</taxon>
    </lineage>
</organism>
<dbReference type="Proteomes" id="UP000245912">
    <property type="component" value="Unassembled WGS sequence"/>
</dbReference>
<comment type="caution">
    <text evidence="1">The sequence shown here is derived from an EMBL/GenBank/DDBJ whole genome shotgun (WGS) entry which is preliminary data.</text>
</comment>
<dbReference type="EMBL" id="QDLQ01000001">
    <property type="protein sequence ID" value="PVJ00764.1"/>
    <property type="molecule type" value="Genomic_DNA"/>
</dbReference>
<evidence type="ECO:0000313" key="2">
    <source>
        <dbReference type="Proteomes" id="UP000245912"/>
    </source>
</evidence>
<proteinExistence type="predicted"/>
<gene>
    <name evidence="1" type="ORF">C4860_00685</name>
</gene>
<name>A0A2T8TGF5_SALER</name>
<evidence type="ECO:0000313" key="1">
    <source>
        <dbReference type="EMBL" id="PVJ00764.1"/>
    </source>
</evidence>
<dbReference type="AlphaFoldDB" id="A0A2T8TGF5"/>
<reference evidence="1 2" key="1">
    <citation type="submission" date="2018-04" db="EMBL/GenBank/DDBJ databases">
        <title>Serotype diversity and antimicrobial resistance among Salmonella enterica isolated from patients at an equine referral hospital.</title>
        <authorList>
            <person name="Leon I.M."/>
            <person name="Lawhon S.D."/>
            <person name="Norman K.N."/>
            <person name="Threadgill D.S."/>
            <person name="Ohta N."/>
            <person name="Vinasco J."/>
            <person name="Scott H.M."/>
        </authorList>
    </citation>
    <scope>NUCLEOTIDE SEQUENCE [LARGE SCALE GENOMIC DNA]</scope>
    <source>
        <strain evidence="1 2">235</strain>
    </source>
</reference>
<accession>A0A2T8TGF5</accession>